<dbReference type="InterPro" id="IPR020843">
    <property type="entry name" value="ER"/>
</dbReference>
<accession>A0A1X9ND37</accession>
<dbReference type="SUPFAM" id="SSF51735">
    <property type="entry name" value="NAD(P)-binding Rossmann-fold domains"/>
    <property type="match status" value="1"/>
</dbReference>
<dbReference type="PANTHER" id="PTHR44013:SF1">
    <property type="entry name" value="ZINC-TYPE ALCOHOL DEHYDROGENASE-LIKE PROTEIN C16A3.02C"/>
    <property type="match status" value="1"/>
</dbReference>
<dbReference type="STRING" id="716816.BST96_13670"/>
<dbReference type="InterPro" id="IPR002364">
    <property type="entry name" value="Quin_OxRdtase/zeta-crystal_CS"/>
</dbReference>
<dbReference type="InterPro" id="IPR011032">
    <property type="entry name" value="GroES-like_sf"/>
</dbReference>
<dbReference type="GO" id="GO:0016491">
    <property type="term" value="F:oxidoreductase activity"/>
    <property type="evidence" value="ECO:0007669"/>
    <property type="project" value="InterPro"/>
</dbReference>
<organism evidence="2 3">
    <name type="scientific">Oceanicoccus sagamiensis</name>
    <dbReference type="NCBI Taxonomy" id="716816"/>
    <lineage>
        <taxon>Bacteria</taxon>
        <taxon>Pseudomonadati</taxon>
        <taxon>Pseudomonadota</taxon>
        <taxon>Gammaproteobacteria</taxon>
        <taxon>Cellvibrionales</taxon>
        <taxon>Spongiibacteraceae</taxon>
        <taxon>Oceanicoccus</taxon>
    </lineage>
</organism>
<dbReference type="Pfam" id="PF13602">
    <property type="entry name" value="ADH_zinc_N_2"/>
    <property type="match status" value="1"/>
</dbReference>
<dbReference type="Gene3D" id="3.90.180.10">
    <property type="entry name" value="Medium-chain alcohol dehydrogenases, catalytic domain"/>
    <property type="match status" value="1"/>
</dbReference>
<gene>
    <name evidence="2" type="ORF">BST96_13670</name>
</gene>
<dbReference type="InterPro" id="IPR013154">
    <property type="entry name" value="ADH-like_N"/>
</dbReference>
<dbReference type="SMART" id="SM00829">
    <property type="entry name" value="PKS_ER"/>
    <property type="match status" value="1"/>
</dbReference>
<dbReference type="Pfam" id="PF08240">
    <property type="entry name" value="ADH_N"/>
    <property type="match status" value="1"/>
</dbReference>
<dbReference type="PANTHER" id="PTHR44013">
    <property type="entry name" value="ZINC-TYPE ALCOHOL DEHYDROGENASE-LIKE PROTEIN C16A3.02C"/>
    <property type="match status" value="1"/>
</dbReference>
<feature type="domain" description="Enoyl reductase (ER)" evidence="1">
    <location>
        <begin position="10"/>
        <end position="311"/>
    </location>
</feature>
<keyword evidence="3" id="KW-1185">Reference proteome</keyword>
<dbReference type="InterPro" id="IPR036291">
    <property type="entry name" value="NAD(P)-bd_dom_sf"/>
</dbReference>
<dbReference type="PROSITE" id="PS01162">
    <property type="entry name" value="QOR_ZETA_CRYSTAL"/>
    <property type="match status" value="1"/>
</dbReference>
<sequence>MKAIIIEQYGGLDVLQVAEIDKPVAAADQLLIEVYAAGLNPIDTKIRDGSMAFRFGKDFPKVLGFDAAGIVRETGPEATKFKPGDAVMVRSDLLTGRACAEYLAVSETVVAHKPAAMNFQQAAALPLAGLTALQGLRDDCQLQSGDHILIIGASGGVGTYAVQIAKAMGAVVTAVCSGKNTELVKSLGADRVIDYTCEDVFAAQEPYDCIYDVMGKQRFSEARKILKYTGNFAAAVPSAGVIFAKFIGNKFRQQKAHFVMCKSSGSDLALMAEWVEQGKLKSIIDSSYAMEDIVSAHQKLETVRARGKLIITIKEP</sequence>
<evidence type="ECO:0000313" key="3">
    <source>
        <dbReference type="Proteomes" id="UP000193450"/>
    </source>
</evidence>
<evidence type="ECO:0000259" key="1">
    <source>
        <dbReference type="SMART" id="SM00829"/>
    </source>
</evidence>
<dbReference type="AlphaFoldDB" id="A0A1X9ND37"/>
<dbReference type="CDD" id="cd08267">
    <property type="entry name" value="MDR1"/>
    <property type="match status" value="1"/>
</dbReference>
<protein>
    <recommendedName>
        <fullName evidence="1">Enoyl reductase (ER) domain-containing protein</fullName>
    </recommendedName>
</protein>
<proteinExistence type="predicted"/>
<dbReference type="Proteomes" id="UP000193450">
    <property type="component" value="Chromosome"/>
</dbReference>
<evidence type="ECO:0000313" key="2">
    <source>
        <dbReference type="EMBL" id="ARN75071.1"/>
    </source>
</evidence>
<dbReference type="GO" id="GO:0008270">
    <property type="term" value="F:zinc ion binding"/>
    <property type="evidence" value="ECO:0007669"/>
    <property type="project" value="InterPro"/>
</dbReference>
<reference evidence="2 3" key="1">
    <citation type="submission" date="2016-11" db="EMBL/GenBank/DDBJ databases">
        <title>Trade-off between light-utilization and light-protection in marine flavobacteria.</title>
        <authorList>
            <person name="Kumagai Y."/>
        </authorList>
    </citation>
    <scope>NUCLEOTIDE SEQUENCE [LARGE SCALE GENOMIC DNA]</scope>
    <source>
        <strain evidence="2 3">NBRC 107125</strain>
    </source>
</reference>
<dbReference type="RefSeq" id="WP_085759237.1">
    <property type="nucleotide sequence ID" value="NZ_CP019343.1"/>
</dbReference>
<dbReference type="OrthoDB" id="4190732at2"/>
<name>A0A1X9ND37_9GAMM</name>
<dbReference type="SUPFAM" id="SSF50129">
    <property type="entry name" value="GroES-like"/>
    <property type="match status" value="1"/>
</dbReference>
<dbReference type="KEGG" id="osg:BST96_13670"/>
<dbReference type="Gene3D" id="3.40.50.720">
    <property type="entry name" value="NAD(P)-binding Rossmann-like Domain"/>
    <property type="match status" value="1"/>
</dbReference>
<dbReference type="EMBL" id="CP019343">
    <property type="protein sequence ID" value="ARN75071.1"/>
    <property type="molecule type" value="Genomic_DNA"/>
</dbReference>
<dbReference type="InterPro" id="IPR052733">
    <property type="entry name" value="Chloroplast_QOR"/>
</dbReference>